<dbReference type="Proteomes" id="UP000503222">
    <property type="component" value="Chromosome"/>
</dbReference>
<dbReference type="GO" id="GO:0005829">
    <property type="term" value="C:cytosol"/>
    <property type="evidence" value="ECO:0007669"/>
    <property type="project" value="TreeGrafter"/>
</dbReference>
<proteinExistence type="predicted"/>
<dbReference type="InterPro" id="IPR043519">
    <property type="entry name" value="NT_sf"/>
</dbReference>
<evidence type="ECO:0000259" key="8">
    <source>
        <dbReference type="Pfam" id="PF08335"/>
    </source>
</evidence>
<dbReference type="SUPFAM" id="SSF81593">
    <property type="entry name" value="Nucleotidyltransferase substrate binding subunit/domain"/>
    <property type="match status" value="2"/>
</dbReference>
<accession>A0A6G7YR73</accession>
<feature type="domain" description="PII-uridylyltransferase/Glutamine-synthetase adenylyltransferase" evidence="8">
    <location>
        <begin position="776"/>
        <end position="892"/>
    </location>
</feature>
<dbReference type="GO" id="GO:0016874">
    <property type="term" value="F:ligase activity"/>
    <property type="evidence" value="ECO:0007669"/>
    <property type="project" value="UniProtKB-KW"/>
</dbReference>
<reference evidence="9 10" key="1">
    <citation type="submission" date="2020-03" db="EMBL/GenBank/DDBJ databases">
        <title>Sphingomonas sp. nov., isolated from fish.</title>
        <authorList>
            <person name="Hyun D.-W."/>
            <person name="Bae J.-W."/>
        </authorList>
    </citation>
    <scope>NUCLEOTIDE SEQUENCE [LARGE SCALE GENOMIC DNA]</scope>
    <source>
        <strain evidence="9 10">HDW15B</strain>
    </source>
</reference>
<feature type="domain" description="Glutamate-ammonia ligase adenylyltransferase repeated" evidence="7">
    <location>
        <begin position="24"/>
        <end position="242"/>
    </location>
</feature>
<keyword evidence="2 9" id="KW-0548">Nucleotidyltransferase</keyword>
<dbReference type="GO" id="GO:0000820">
    <property type="term" value="P:regulation of glutamine family amino acid metabolic process"/>
    <property type="evidence" value="ECO:0007669"/>
    <property type="project" value="TreeGrafter"/>
</dbReference>
<evidence type="ECO:0000256" key="6">
    <source>
        <dbReference type="ARBA" id="ARBA00023268"/>
    </source>
</evidence>
<evidence type="ECO:0000256" key="1">
    <source>
        <dbReference type="ARBA" id="ARBA00022679"/>
    </source>
</evidence>
<dbReference type="GO" id="GO:0008882">
    <property type="term" value="F:[glutamate-ammonia-ligase] adenylyltransferase activity"/>
    <property type="evidence" value="ECO:0007669"/>
    <property type="project" value="UniProtKB-EC"/>
</dbReference>
<feature type="domain" description="Glutamate-ammonia ligase adenylyltransferase repeated" evidence="7">
    <location>
        <begin position="508"/>
        <end position="748"/>
    </location>
</feature>
<dbReference type="EC" id="2.7.7.42" evidence="9"/>
<evidence type="ECO:0000313" key="9">
    <source>
        <dbReference type="EMBL" id="QIK79248.1"/>
    </source>
</evidence>
<dbReference type="PANTHER" id="PTHR30621:SF0">
    <property type="entry name" value="BIFUNCTIONAL GLUTAMINE SYNTHETASE ADENYLYLTRANSFERASE_ADENYLYL-REMOVING ENZYME"/>
    <property type="match status" value="1"/>
</dbReference>
<dbReference type="AlphaFoldDB" id="A0A6G7YR73"/>
<dbReference type="GO" id="GO:0047388">
    <property type="term" value="F:[glutamine synthetase]-adenylyl-L-tyrosine phosphorylase activity"/>
    <property type="evidence" value="ECO:0007669"/>
    <property type="project" value="UniProtKB-EC"/>
</dbReference>
<keyword evidence="1 9" id="KW-0808">Transferase</keyword>
<evidence type="ECO:0000256" key="2">
    <source>
        <dbReference type="ARBA" id="ARBA00022695"/>
    </source>
</evidence>
<keyword evidence="4" id="KW-0067">ATP-binding</keyword>
<gene>
    <name evidence="9" type="primary">glnE</name>
    <name evidence="9" type="ORF">G7077_10400</name>
</gene>
<name>A0A6G7YR73_9SPHN</name>
<evidence type="ECO:0000256" key="4">
    <source>
        <dbReference type="ARBA" id="ARBA00022840"/>
    </source>
</evidence>
<keyword evidence="10" id="KW-1185">Reference proteome</keyword>
<dbReference type="EMBL" id="CP049869">
    <property type="protein sequence ID" value="QIK79248.1"/>
    <property type="molecule type" value="Genomic_DNA"/>
</dbReference>
<keyword evidence="6" id="KW-0511">Multifunctional enzyme</keyword>
<evidence type="ECO:0000313" key="10">
    <source>
        <dbReference type="Proteomes" id="UP000503222"/>
    </source>
</evidence>
<keyword evidence="3" id="KW-0547">Nucleotide-binding</keyword>
<dbReference type="KEGG" id="spii:G7077_10400"/>
<feature type="domain" description="PII-uridylyltransferase/Glutamine-synthetase adenylyltransferase" evidence="8">
    <location>
        <begin position="273"/>
        <end position="404"/>
    </location>
</feature>
<dbReference type="SUPFAM" id="SSF81301">
    <property type="entry name" value="Nucleotidyltransferase"/>
    <property type="match status" value="2"/>
</dbReference>
<dbReference type="InterPro" id="IPR013546">
    <property type="entry name" value="PII_UdlTrfase/GS_AdlTrfase"/>
</dbReference>
<keyword evidence="5" id="KW-0460">Magnesium</keyword>
<dbReference type="EC" id="2.7.7.89" evidence="9"/>
<dbReference type="Gene3D" id="3.30.460.10">
    <property type="entry name" value="Beta Polymerase, domain 2"/>
    <property type="match status" value="2"/>
</dbReference>
<protein>
    <submittedName>
        <fullName evidence="9">Bifunctional [glutamate--ammonia ligase]-adenylyl-L-tyrosine phosphorylase/[glutamate--ammonia-ligase] adenylyltransferase</fullName>
        <ecNumber evidence="9">2.7.7.42</ecNumber>
        <ecNumber evidence="9">2.7.7.89</ecNumber>
    </submittedName>
</protein>
<keyword evidence="9" id="KW-0436">Ligase</keyword>
<dbReference type="PANTHER" id="PTHR30621">
    <property type="entry name" value="GLUTAMINE SYNTHETASE ADENYLYLTRANSFERASE"/>
    <property type="match status" value="1"/>
</dbReference>
<dbReference type="InterPro" id="IPR023057">
    <property type="entry name" value="GlnE"/>
</dbReference>
<dbReference type="Gene3D" id="1.20.120.330">
    <property type="entry name" value="Nucleotidyltransferases domain 2"/>
    <property type="match status" value="2"/>
</dbReference>
<dbReference type="Pfam" id="PF03710">
    <property type="entry name" value="GlnE"/>
    <property type="match status" value="2"/>
</dbReference>
<dbReference type="Pfam" id="PF08335">
    <property type="entry name" value="GlnD_UR_UTase"/>
    <property type="match status" value="2"/>
</dbReference>
<dbReference type="RefSeq" id="WP_166411638.1">
    <property type="nucleotide sequence ID" value="NZ_CP049869.1"/>
</dbReference>
<dbReference type="NCBIfam" id="NF008292">
    <property type="entry name" value="PRK11072.1"/>
    <property type="match status" value="1"/>
</dbReference>
<organism evidence="9 10">
    <name type="scientific">Sphingomonas piscis</name>
    <dbReference type="NCBI Taxonomy" id="2714943"/>
    <lineage>
        <taxon>Bacteria</taxon>
        <taxon>Pseudomonadati</taxon>
        <taxon>Pseudomonadota</taxon>
        <taxon>Alphaproteobacteria</taxon>
        <taxon>Sphingomonadales</taxon>
        <taxon>Sphingomonadaceae</taxon>
        <taxon>Sphingomonas</taxon>
    </lineage>
</organism>
<sequence length="900" mass="97626">MQMNIGPDRQVRANAVERARSFSPFLRAAAESRPEIVSAFVERGSEQAISLALQVADEAVDIRLRRQRLGLALAVALGDLSAELSLEQVTAALSDFADTAIDQAITAALLERAPDAPPAGFAAIALGKLGSSELNYSSDVDLLFLFDPETLPRHPRHPRQEAGEVAVRIGRRVIELLQARTAHGYAARVDLRLRPSPEATPIALPVNAAISYYESSALAWERAAFIRARAAAGDKLLGQMFLDAILPFVWRRSLDFGAIEEIRQVSVRIRDHYEQVQAFGPGYDLKRGRGGIREAEFFTQVQQLIHGGREPALRVPATLDALTALTDSGHMDADTAAAIGDAYRLLRTVEHRAQMIADQQTHRLPLDRDALDQIARLDGSPDGEALLDRLKPHVGAVGRLFDGLVSETGDRLSMDPQILQDELTAMGFAQVEQPAARIAEWRAGKARALRSAAAQSAFEAMLPTLMRAIASGPDPDHALNRFADIVERLSSGVNLFRLLEARPGLARDLALILSHAPILADQLARRPDLLDGLIDQSSYELPASAESVAERLRDAMAGQPYDQALDKARRLVNERRFALGVQLIAGRGDALEVAKGYSDVAEGTIVALADIAEAEFADSHGRIEGGELLLLALGRLAGQSLTHVSDLDIVYIFDAPPGAVSNGRRSLSATDYYNRLANRITAALSVPTAAGPLYDIDTRLRPQGVKGMLAVSLDGFVDYQRSEAWTWEHMALCRARPVRGTQEGKARLRRAIDAILTTPHDPAKVRADSAQMRLEMARHKPATGPLDIKLGPGGLVDLEFAIHTLQLISGAGLDPRLERAIAGLAGAGLMDAQMEADLCLLARLLVVLRLVAPSGGDPPPQSRELIARQCGYDSWDSLLEAHGEARQRIAELWLKVRDGK</sequence>
<dbReference type="InterPro" id="IPR005190">
    <property type="entry name" value="GlnE_rpt_dom"/>
</dbReference>
<dbReference type="CDD" id="cd05401">
    <property type="entry name" value="NT_GlnE_GlnD_like"/>
    <property type="match status" value="2"/>
</dbReference>
<dbReference type="Gene3D" id="1.20.120.1510">
    <property type="match status" value="1"/>
</dbReference>
<evidence type="ECO:0000259" key="7">
    <source>
        <dbReference type="Pfam" id="PF03710"/>
    </source>
</evidence>
<dbReference type="GO" id="GO:0005524">
    <property type="term" value="F:ATP binding"/>
    <property type="evidence" value="ECO:0007669"/>
    <property type="project" value="UniProtKB-KW"/>
</dbReference>
<evidence type="ECO:0000256" key="5">
    <source>
        <dbReference type="ARBA" id="ARBA00022842"/>
    </source>
</evidence>
<evidence type="ECO:0000256" key="3">
    <source>
        <dbReference type="ARBA" id="ARBA00022741"/>
    </source>
</evidence>